<organism evidence="6 7">
    <name type="scientific">Phytophthora cactorum</name>
    <dbReference type="NCBI Taxonomy" id="29920"/>
    <lineage>
        <taxon>Eukaryota</taxon>
        <taxon>Sar</taxon>
        <taxon>Stramenopiles</taxon>
        <taxon>Oomycota</taxon>
        <taxon>Peronosporomycetes</taxon>
        <taxon>Peronosporales</taxon>
        <taxon>Peronosporaceae</taxon>
        <taxon>Phytophthora</taxon>
    </lineage>
</organism>
<dbReference type="EMBL" id="RCMI01000405">
    <property type="protein sequence ID" value="KAG2912689.1"/>
    <property type="molecule type" value="Genomic_DNA"/>
</dbReference>
<dbReference type="EMBL" id="RCMV01000181">
    <property type="protein sequence ID" value="KAG3222411.1"/>
    <property type="molecule type" value="Genomic_DNA"/>
</dbReference>
<dbReference type="EMBL" id="RCML01000169">
    <property type="protein sequence ID" value="KAG2987581.1"/>
    <property type="molecule type" value="Genomic_DNA"/>
</dbReference>
<name>A0A329RXX6_9STRA</name>
<reference evidence="6 7" key="1">
    <citation type="submission" date="2018-01" db="EMBL/GenBank/DDBJ databases">
        <title>Draft genome of the strawberry crown rot pathogen Phytophthora cactorum.</title>
        <authorList>
            <person name="Armitage A.D."/>
            <person name="Lysoe E."/>
            <person name="Nellist C.F."/>
            <person name="Harrison R.J."/>
            <person name="Brurberg M.B."/>
        </authorList>
    </citation>
    <scope>NUCLEOTIDE SEQUENCE [LARGE SCALE GENOMIC DNA]</scope>
    <source>
        <strain evidence="6 7">10300</strain>
    </source>
</reference>
<evidence type="ECO:0000313" key="2">
    <source>
        <dbReference type="EMBL" id="KAG2912689.1"/>
    </source>
</evidence>
<dbReference type="VEuPathDB" id="FungiDB:PC110_g15203"/>
<gene>
    <name evidence="6" type="ORF">PC110_g15203</name>
    <name evidence="1" type="ORF">PC113_g12023</name>
    <name evidence="2" type="ORF">PC115_g12261</name>
    <name evidence="3" type="ORF">PC117_g12104</name>
    <name evidence="4" type="ORF">PC118_g7206</name>
    <name evidence="5" type="ORF">PC129_g6868</name>
</gene>
<reference evidence="1" key="2">
    <citation type="submission" date="2018-10" db="EMBL/GenBank/DDBJ databases">
        <title>Effector identification in a new, highly contiguous assembly of the strawberry crown rot pathogen Phytophthora cactorum.</title>
        <authorList>
            <person name="Armitage A.D."/>
            <person name="Nellist C.F."/>
            <person name="Bates H."/>
            <person name="Vickerstaff R.J."/>
            <person name="Harrison R.J."/>
        </authorList>
    </citation>
    <scope>NUCLEOTIDE SEQUENCE</scope>
    <source>
        <strain evidence="1">15-7</strain>
        <strain evidence="2">4032</strain>
        <strain evidence="3">4040</strain>
        <strain evidence="4">P415</strain>
        <strain evidence="5">P421</strain>
    </source>
</reference>
<accession>A0A329RXX6</accession>
<evidence type="ECO:0000313" key="5">
    <source>
        <dbReference type="EMBL" id="KAG3222411.1"/>
    </source>
</evidence>
<evidence type="ECO:0000313" key="4">
    <source>
        <dbReference type="EMBL" id="KAG2987581.1"/>
    </source>
</evidence>
<sequence>MRPLDTVASRKCNMNQYQVLRHLDMVARHKHHKNQYEVLLL</sequence>
<dbReference type="Proteomes" id="UP000760860">
    <property type="component" value="Unassembled WGS sequence"/>
</dbReference>
<dbReference type="AlphaFoldDB" id="A0A329RXX6"/>
<dbReference type="Proteomes" id="UP000774804">
    <property type="component" value="Unassembled WGS sequence"/>
</dbReference>
<evidence type="ECO:0000313" key="6">
    <source>
        <dbReference type="EMBL" id="RAW28416.1"/>
    </source>
</evidence>
<keyword evidence="7" id="KW-1185">Reference proteome</keyword>
<dbReference type="Proteomes" id="UP000735874">
    <property type="component" value="Unassembled WGS sequence"/>
</dbReference>
<evidence type="ECO:0000313" key="1">
    <source>
        <dbReference type="EMBL" id="KAG2855927.1"/>
    </source>
</evidence>
<dbReference type="Proteomes" id="UP000697107">
    <property type="component" value="Unassembled WGS sequence"/>
</dbReference>
<protein>
    <submittedName>
        <fullName evidence="6">Uncharacterized protein</fullName>
    </submittedName>
</protein>
<dbReference type="EMBL" id="RCMK01000326">
    <property type="protein sequence ID" value="KAG2936456.1"/>
    <property type="molecule type" value="Genomic_DNA"/>
</dbReference>
<proteinExistence type="predicted"/>
<evidence type="ECO:0000313" key="3">
    <source>
        <dbReference type="EMBL" id="KAG2936456.1"/>
    </source>
</evidence>
<dbReference type="EMBL" id="RCMG01000354">
    <property type="protein sequence ID" value="KAG2855927.1"/>
    <property type="molecule type" value="Genomic_DNA"/>
</dbReference>
<evidence type="ECO:0000313" key="7">
    <source>
        <dbReference type="Proteomes" id="UP000251314"/>
    </source>
</evidence>
<dbReference type="EMBL" id="MJFZ01000490">
    <property type="protein sequence ID" value="RAW28416.1"/>
    <property type="molecule type" value="Genomic_DNA"/>
</dbReference>
<dbReference type="Proteomes" id="UP000251314">
    <property type="component" value="Unassembled WGS sequence"/>
</dbReference>
<comment type="caution">
    <text evidence="6">The sequence shown here is derived from an EMBL/GenBank/DDBJ whole genome shotgun (WGS) entry which is preliminary data.</text>
</comment>
<dbReference type="Proteomes" id="UP000736787">
    <property type="component" value="Unassembled WGS sequence"/>
</dbReference>